<dbReference type="AlphaFoldDB" id="A0A699TY82"/>
<proteinExistence type="predicted"/>
<comment type="caution">
    <text evidence="2">The sequence shown here is derived from an EMBL/GenBank/DDBJ whole genome shotgun (WGS) entry which is preliminary data.</text>
</comment>
<evidence type="ECO:0000256" key="1">
    <source>
        <dbReference type="SAM" id="MobiDB-lite"/>
    </source>
</evidence>
<sequence length="32" mass="2910">GEPVDSIGAGASSTGTGEATLTGGEKNSSNTG</sequence>
<feature type="non-terminal residue" evidence="2">
    <location>
        <position position="1"/>
    </location>
</feature>
<organism evidence="2">
    <name type="scientific">Tanacetum cinerariifolium</name>
    <name type="common">Dalmatian daisy</name>
    <name type="synonym">Chrysanthemum cinerariifolium</name>
    <dbReference type="NCBI Taxonomy" id="118510"/>
    <lineage>
        <taxon>Eukaryota</taxon>
        <taxon>Viridiplantae</taxon>
        <taxon>Streptophyta</taxon>
        <taxon>Embryophyta</taxon>
        <taxon>Tracheophyta</taxon>
        <taxon>Spermatophyta</taxon>
        <taxon>Magnoliopsida</taxon>
        <taxon>eudicotyledons</taxon>
        <taxon>Gunneridae</taxon>
        <taxon>Pentapetalae</taxon>
        <taxon>asterids</taxon>
        <taxon>campanulids</taxon>
        <taxon>Asterales</taxon>
        <taxon>Asteraceae</taxon>
        <taxon>Asteroideae</taxon>
        <taxon>Anthemideae</taxon>
        <taxon>Anthemidinae</taxon>
        <taxon>Tanacetum</taxon>
    </lineage>
</organism>
<evidence type="ECO:0000313" key="2">
    <source>
        <dbReference type="EMBL" id="GFD15912.1"/>
    </source>
</evidence>
<accession>A0A699TY82</accession>
<name>A0A699TY82_TANCI</name>
<dbReference type="EMBL" id="BKCJ011289804">
    <property type="protein sequence ID" value="GFD15912.1"/>
    <property type="molecule type" value="Genomic_DNA"/>
</dbReference>
<reference evidence="2" key="1">
    <citation type="journal article" date="2019" name="Sci. Rep.">
        <title>Draft genome of Tanacetum cinerariifolium, the natural source of mosquito coil.</title>
        <authorList>
            <person name="Yamashiro T."/>
            <person name="Shiraishi A."/>
            <person name="Satake H."/>
            <person name="Nakayama K."/>
        </authorList>
    </citation>
    <scope>NUCLEOTIDE SEQUENCE</scope>
</reference>
<feature type="compositionally biased region" description="Low complexity" evidence="1">
    <location>
        <begin position="8"/>
        <end position="25"/>
    </location>
</feature>
<feature type="region of interest" description="Disordered" evidence="1">
    <location>
        <begin position="1"/>
        <end position="32"/>
    </location>
</feature>
<protein>
    <submittedName>
        <fullName evidence="2">Uncharacterized protein</fullName>
    </submittedName>
</protein>
<gene>
    <name evidence="2" type="ORF">Tci_887881</name>
</gene>